<evidence type="ECO:0000313" key="3">
    <source>
        <dbReference type="EMBL" id="CAG8482414.1"/>
    </source>
</evidence>
<feature type="domain" description="Myb-like" evidence="2">
    <location>
        <begin position="271"/>
        <end position="338"/>
    </location>
</feature>
<dbReference type="Proteomes" id="UP000789570">
    <property type="component" value="Unassembled WGS sequence"/>
</dbReference>
<evidence type="ECO:0000259" key="2">
    <source>
        <dbReference type="PROSITE" id="PS50090"/>
    </source>
</evidence>
<evidence type="ECO:0000256" key="1">
    <source>
        <dbReference type="SAM" id="MobiDB-lite"/>
    </source>
</evidence>
<reference evidence="3" key="1">
    <citation type="submission" date="2021-06" db="EMBL/GenBank/DDBJ databases">
        <authorList>
            <person name="Kallberg Y."/>
            <person name="Tangrot J."/>
            <person name="Rosling A."/>
        </authorList>
    </citation>
    <scope>NUCLEOTIDE SEQUENCE</scope>
    <source>
        <strain evidence="3">UK204</strain>
    </source>
</reference>
<evidence type="ECO:0000313" key="4">
    <source>
        <dbReference type="Proteomes" id="UP000789570"/>
    </source>
</evidence>
<feature type="region of interest" description="Disordered" evidence="1">
    <location>
        <begin position="1"/>
        <end position="41"/>
    </location>
</feature>
<dbReference type="EMBL" id="CAJVPQ010000447">
    <property type="protein sequence ID" value="CAG8482414.1"/>
    <property type="molecule type" value="Genomic_DNA"/>
</dbReference>
<dbReference type="InterPro" id="IPR001005">
    <property type="entry name" value="SANT/Myb"/>
</dbReference>
<comment type="caution">
    <text evidence="3">The sequence shown here is derived from an EMBL/GenBank/DDBJ whole genome shotgun (WGS) entry which is preliminary data.</text>
</comment>
<feature type="compositionally biased region" description="Basic and acidic residues" evidence="1">
    <location>
        <begin position="1"/>
        <end position="12"/>
    </location>
</feature>
<sequence length="481" mass="55153">MDKTVPENERSNPPKFMLPSISNLPNPSPLHESADSILRGSSSAQTTFQPFDSINDFGMSIKHEIKTSTPNFYLPKPSITYDLMNTPYTTTYWPAYYSEYYQPNKNIAGSMGPPYNVSTWSANDNISMYNSRQEYLRSSIPVRPYLNDNRQLPSLTSNLHSILNSSPPSHHLSHSSAFTNVRRRKLDFKDDLNSNLESEDFESDNSLLEIEGIKVQRATIKSQGDENTFTQENIDPVLLNIHLEEAIKKKDYDETPSSIPNISCKIESSKDKKKSRSNWSRKETRSLITAVKSKHKLLLAAQRNAEKSRIWSDMFSDHCTRYSGRTLKAFKLRWARLVADYNSVHECMKTGVEPMDFDFFEEMEGIFGDDVVADSDITSTDLTDECFVPVLKMLKRKLDENETSQTDTSEEYLEDQSLAPQSLLDSPSPPRFYEPNDEEVSLIQLSKRIRVDKDVKTVLKEVENTQRKCEKIIEQLKDITK</sequence>
<dbReference type="Pfam" id="PF13837">
    <property type="entry name" value="Myb_DNA-bind_4"/>
    <property type="match status" value="1"/>
</dbReference>
<dbReference type="InterPro" id="IPR044822">
    <property type="entry name" value="Myb_DNA-bind_4"/>
</dbReference>
<dbReference type="OrthoDB" id="2410574at2759"/>
<proteinExistence type="predicted"/>
<accession>A0A9N8WAE6</accession>
<protein>
    <submittedName>
        <fullName evidence="3">11474_t:CDS:1</fullName>
    </submittedName>
</protein>
<gene>
    <name evidence="3" type="ORF">FCALED_LOCUS2783</name>
</gene>
<dbReference type="AlphaFoldDB" id="A0A9N8WAE6"/>
<dbReference type="PROSITE" id="PS50090">
    <property type="entry name" value="MYB_LIKE"/>
    <property type="match status" value="1"/>
</dbReference>
<name>A0A9N8WAE6_9GLOM</name>
<organism evidence="3 4">
    <name type="scientific">Funneliformis caledonium</name>
    <dbReference type="NCBI Taxonomy" id="1117310"/>
    <lineage>
        <taxon>Eukaryota</taxon>
        <taxon>Fungi</taxon>
        <taxon>Fungi incertae sedis</taxon>
        <taxon>Mucoromycota</taxon>
        <taxon>Glomeromycotina</taxon>
        <taxon>Glomeromycetes</taxon>
        <taxon>Glomerales</taxon>
        <taxon>Glomeraceae</taxon>
        <taxon>Funneliformis</taxon>
    </lineage>
</organism>
<feature type="region of interest" description="Disordered" evidence="1">
    <location>
        <begin position="399"/>
        <end position="435"/>
    </location>
</feature>
<keyword evidence="4" id="KW-1185">Reference proteome</keyword>